<keyword evidence="3" id="KW-1185">Reference proteome</keyword>
<feature type="region of interest" description="Disordered" evidence="1">
    <location>
        <begin position="26"/>
        <end position="45"/>
    </location>
</feature>
<proteinExistence type="predicted"/>
<evidence type="ECO:0000313" key="3">
    <source>
        <dbReference type="Proteomes" id="UP000295351"/>
    </source>
</evidence>
<name>A0A4R2CDW5_SHIGR</name>
<feature type="region of interest" description="Disordered" evidence="1">
    <location>
        <begin position="141"/>
        <end position="204"/>
    </location>
</feature>
<gene>
    <name evidence="2" type="ORF">EV665_118113</name>
</gene>
<sequence>MAKDIGYDTVLLAALLYPLDPGQAHPALRDRGGGDPPCQRFPLRPRRGRHVGGRCALRACRQRLPRRDRLDQLLAAHLHRGALGRLQVVRHRPGARPLGPRQLSGDQADHPPRQRRTLGMVSETTFAKALDISPISTGSCLSAASAGPRRLRSNAARSSKSPGRRRSRERGRRLHGAAQGVDSMAHQADQRLSRLPDMFVDGGS</sequence>
<feature type="compositionally biased region" description="Basic residues" evidence="1">
    <location>
        <begin position="162"/>
        <end position="175"/>
    </location>
</feature>
<evidence type="ECO:0000256" key="1">
    <source>
        <dbReference type="SAM" id="MobiDB-lite"/>
    </source>
</evidence>
<protein>
    <submittedName>
        <fullName evidence="2">Uncharacterized protein</fullName>
    </submittedName>
</protein>
<evidence type="ECO:0000313" key="2">
    <source>
        <dbReference type="EMBL" id="TCN39027.1"/>
    </source>
</evidence>
<feature type="region of interest" description="Disordered" evidence="1">
    <location>
        <begin position="87"/>
        <end position="120"/>
    </location>
</feature>
<dbReference type="AlphaFoldDB" id="A0A4R2CDW5"/>
<dbReference type="Proteomes" id="UP000295351">
    <property type="component" value="Unassembled WGS sequence"/>
</dbReference>
<accession>A0A4R2CDW5</accession>
<comment type="caution">
    <text evidence="2">The sequence shown here is derived from an EMBL/GenBank/DDBJ whole genome shotgun (WGS) entry which is preliminary data.</text>
</comment>
<organism evidence="2 3">
    <name type="scientific">Shinella granuli</name>
    <dbReference type="NCBI Taxonomy" id="323621"/>
    <lineage>
        <taxon>Bacteria</taxon>
        <taxon>Pseudomonadati</taxon>
        <taxon>Pseudomonadota</taxon>
        <taxon>Alphaproteobacteria</taxon>
        <taxon>Hyphomicrobiales</taxon>
        <taxon>Rhizobiaceae</taxon>
        <taxon>Shinella</taxon>
    </lineage>
</organism>
<reference evidence="2 3" key="1">
    <citation type="submission" date="2019-03" db="EMBL/GenBank/DDBJ databases">
        <title>Genomic Encyclopedia of Type Strains, Phase IV (KMG-IV): sequencing the most valuable type-strain genomes for metagenomic binning, comparative biology and taxonomic classification.</title>
        <authorList>
            <person name="Goeker M."/>
        </authorList>
    </citation>
    <scope>NUCLEOTIDE SEQUENCE [LARGE SCALE GENOMIC DNA]</scope>
    <source>
        <strain evidence="2 3">DSM 18401</strain>
    </source>
</reference>
<dbReference type="EMBL" id="SLVX01000018">
    <property type="protein sequence ID" value="TCN39027.1"/>
    <property type="molecule type" value="Genomic_DNA"/>
</dbReference>